<reference evidence="3 4" key="1">
    <citation type="submission" date="2020-04" db="EMBL/GenBank/DDBJ databases">
        <authorList>
            <person name="Basu S."/>
            <person name="Maruthanayagam V."/>
            <person name="Chakraborty S."/>
            <person name="Pramanik A."/>
            <person name="Mukherjee J."/>
            <person name="Brink B."/>
        </authorList>
    </citation>
    <scope>NUCLEOTIDE SEQUENCE [LARGE SCALE GENOMIC DNA]</scope>
    <source>
        <strain evidence="3 4">AP17</strain>
    </source>
</reference>
<dbReference type="Proteomes" id="UP000500857">
    <property type="component" value="Chromosome"/>
</dbReference>
<dbReference type="SMART" id="SM00065">
    <property type="entry name" value="GAF"/>
    <property type="match status" value="1"/>
</dbReference>
<dbReference type="InterPro" id="IPR053159">
    <property type="entry name" value="Hybrid_Histidine_Kinase"/>
</dbReference>
<dbReference type="PANTHER" id="PTHR43642:SF1">
    <property type="entry name" value="HYBRID SIGNAL TRANSDUCTION HISTIDINE KINASE G"/>
    <property type="match status" value="1"/>
</dbReference>
<gene>
    <name evidence="3" type="ORF">HCG48_17455</name>
</gene>
<dbReference type="InterPro" id="IPR029016">
    <property type="entry name" value="GAF-like_dom_sf"/>
</dbReference>
<dbReference type="Pfam" id="PF00069">
    <property type="entry name" value="Pkinase"/>
    <property type="match status" value="1"/>
</dbReference>
<dbReference type="InterPro" id="IPR041664">
    <property type="entry name" value="AAA_16"/>
</dbReference>
<dbReference type="SUPFAM" id="SSF56112">
    <property type="entry name" value="Protein kinase-like (PK-like)"/>
    <property type="match status" value="1"/>
</dbReference>
<evidence type="ECO:0000313" key="4">
    <source>
        <dbReference type="Proteomes" id="UP000500857"/>
    </source>
</evidence>
<dbReference type="Gene3D" id="1.10.510.10">
    <property type="entry name" value="Transferase(Phosphotransferase) domain 1"/>
    <property type="match status" value="1"/>
</dbReference>
<dbReference type="InterPro" id="IPR036457">
    <property type="entry name" value="PPM-type-like_dom_sf"/>
</dbReference>
<dbReference type="Pfam" id="PF01590">
    <property type="entry name" value="GAF"/>
    <property type="match status" value="1"/>
</dbReference>
<protein>
    <submittedName>
        <fullName evidence="3">AAA family ATPase</fullName>
    </submittedName>
</protein>
<dbReference type="SUPFAM" id="SSF52540">
    <property type="entry name" value="P-loop containing nucleoside triphosphate hydrolases"/>
    <property type="match status" value="1"/>
</dbReference>
<dbReference type="SUPFAM" id="SSF55781">
    <property type="entry name" value="GAF domain-like"/>
    <property type="match status" value="1"/>
</dbReference>
<dbReference type="EMBL" id="CP051167">
    <property type="protein sequence ID" value="QIZ73809.1"/>
    <property type="molecule type" value="Genomic_DNA"/>
</dbReference>
<keyword evidence="1" id="KW-0175">Coiled coil</keyword>
<dbReference type="InterPro" id="IPR003018">
    <property type="entry name" value="GAF"/>
</dbReference>
<dbReference type="InterPro" id="IPR000719">
    <property type="entry name" value="Prot_kinase_dom"/>
</dbReference>
<dbReference type="Gene3D" id="3.60.40.10">
    <property type="entry name" value="PPM-type phosphatase domain"/>
    <property type="match status" value="1"/>
</dbReference>
<accession>A0A6H1U835</accession>
<dbReference type="KEGG" id="oxy:HCG48_17455"/>
<dbReference type="PANTHER" id="PTHR43642">
    <property type="entry name" value="HYBRID SIGNAL TRANSDUCTION HISTIDINE KINASE G"/>
    <property type="match status" value="1"/>
</dbReference>
<evidence type="ECO:0000256" key="1">
    <source>
        <dbReference type="SAM" id="Coils"/>
    </source>
</evidence>
<dbReference type="Pfam" id="PF07228">
    <property type="entry name" value="SpoIIE"/>
    <property type="match status" value="1"/>
</dbReference>
<sequence length="1759" mass="197125">MEMAGYRVTEKIYESAGSRVYRGWRERDELPVVVKVMKDEYPSPEAIAQYRREYEITKNFELEGVVKTLGLEQYKNGLAIVLEDFGARSLKIALESQRLSIREFFPLAIEITEILGHIHRQKIIHKDINPSNILIEPGSGKVKIIDFGISSFLSKENSTVRNPNILEGTLAYISPEQTGRMNRAIDYRTDFYSLGVTFYELLLGQLPFESSDPMELIHCHIARSPIPPDTVNPKIPGILAAIVMKLLAKTAEERYQSAWGLKADLERCRDAVQHQAQPSSFPLGEHDVSDNFQIREQLYGRETEVATLLAAFDRVAAGTTELMLVAGFSGIGKSALVQEVHKPIVRQRGYFISGKFDQFKRNIPFASLVQAFRDLIRQLLAESEARVAYWKTELLEAFGGDGQVLIDAIPEIEAIVGPQPPVEPLSPTASQNRFNRLFGKFIRVFTRAEHPLVIFLDDLQWADSASLKLLELLVSDTDTRYLFAIGAYRDNEVSPIHPLMTTLTDIRNAGVNVNQITLKPLAFEDLNQLIADALNTSGDRTAELAQLLLAKTQGNPFFSNQFLKSIYEENILEFDYHHGVWQWDLDRVRQMDVADNVVEFMAGKLQKFSPETQRVLKLAACIGNQFDLATLAVVNQKSLAETAGDLWQALDEGSIVPLSDNYRFFQYAETAAVFGDRDLEVTYKFLHDRVQQAAYSLIEESEKQATHYQIGRLFLQAIKTTEELEENIFDLVNQLNYGSDRLDDPEEKAELARLNLRAGQKAKAATAYNAAVKYLKIGLDLLPENCWDSDYEFTFKYYLETAEAEYLNTNFKASEALAKQIEERAIGRGDRVKVDELKMQIYMAESQMIATIETGLDALDRLGIEMWQGSAVPELPPVNDVADLPEMTDPDRLAAMRILVTMAPAAYVAKPEVLRQAILTMVQLSLESGYSALSAYAYAVYGLLLCGAIGELDKGYNAGKLGLMLLDKFHSKALQCKVHFLFNVFIRHWKEPTRNTREPLKKTVQIGVDTGDLEYASFAAQNYCYFMFSAGEPLPLLEEQQRHYVEFIEKVKQRYSIGNALIWRQCSLNLLGQNEDPCRLVGESFNEDEMTAVYRETNNRSSLLHVHTAKGILNYLFGDDETAIACLSEAEQYWTAGLGSIVNVTRILFHSLSLLAVYDRASEGDRAAYRAKIEQNQAQLQRWASAAPENYQHKWELVEAERARVFGDPLRAMESYDRAIAAALKINYNHDAAVARECAMRFYLARGHETIARAYALDAHYAYLQWGAKAKVAQFEQQYPQFFSNARSQGSRLQRSTATLSHSTTGSHSGEVLDLGTILKASQAISGEIVLEKLLSKLIELILENAGAQRGVLILAEEDRLKIQASGDAETGAIAVLQGTDVASSDDLPQAIVNYTTRTLEDVVLADATEAEQFATQPYILRERPRSILCAPILNQGKLVGLVYLENNLTTDAFTPDRLEVVKVLSAQAAISIENALLYRTLERKVEERTAQLAQANREITVLNERLKAENLRMAAELDITRQLQQMILPNAEELSQIEGLDIAGFMQPADEVGGDYYDVLQHGGRVKIGIGDVTGHGLESGMLTIMVQTAVRTLLTNGEADPVRFLDAINRTIFNNVARMNSDKNLSLALLDYADRKLRLSGQHEEVLVIRTGGAIERIDTIDLGFPIGLDDEIADFIGEMEIELNPGDTVVLYTDGITEAENLEGVQYGIDRLCEVLVRHAARSAEEIRQEAIADVLNHIGEQKIFDDLTLLVLKQN</sequence>
<dbReference type="Pfam" id="PF13191">
    <property type="entry name" value="AAA_16"/>
    <property type="match status" value="1"/>
</dbReference>
<dbReference type="CDD" id="cd14014">
    <property type="entry name" value="STKc_PknB_like"/>
    <property type="match status" value="1"/>
</dbReference>
<dbReference type="Gene3D" id="3.30.200.20">
    <property type="entry name" value="Phosphorylase Kinase, domain 1"/>
    <property type="match status" value="1"/>
</dbReference>
<dbReference type="Gene3D" id="3.30.450.40">
    <property type="match status" value="1"/>
</dbReference>
<name>A0A6H1U835_9CYAN</name>
<dbReference type="GO" id="GO:0005524">
    <property type="term" value="F:ATP binding"/>
    <property type="evidence" value="ECO:0007669"/>
    <property type="project" value="InterPro"/>
</dbReference>
<feature type="domain" description="Protein kinase" evidence="2">
    <location>
        <begin position="6"/>
        <end position="272"/>
    </location>
</feature>
<keyword evidence="4" id="KW-1185">Reference proteome</keyword>
<dbReference type="InterPro" id="IPR001932">
    <property type="entry name" value="PPM-type_phosphatase-like_dom"/>
</dbReference>
<dbReference type="Gene3D" id="3.40.50.300">
    <property type="entry name" value="P-loop containing nucleotide triphosphate hydrolases"/>
    <property type="match status" value="1"/>
</dbReference>
<dbReference type="InterPro" id="IPR011009">
    <property type="entry name" value="Kinase-like_dom_sf"/>
</dbReference>
<dbReference type="PROSITE" id="PS50011">
    <property type="entry name" value="PROTEIN_KINASE_DOM"/>
    <property type="match status" value="1"/>
</dbReference>
<dbReference type="SMART" id="SM00331">
    <property type="entry name" value="PP2C_SIG"/>
    <property type="match status" value="1"/>
</dbReference>
<organism evidence="3 4">
    <name type="scientific">Oxynema aestuarii AP17</name>
    <dbReference type="NCBI Taxonomy" id="2064643"/>
    <lineage>
        <taxon>Bacteria</taxon>
        <taxon>Bacillati</taxon>
        <taxon>Cyanobacteriota</taxon>
        <taxon>Cyanophyceae</taxon>
        <taxon>Oscillatoriophycideae</taxon>
        <taxon>Oscillatoriales</taxon>
        <taxon>Oscillatoriaceae</taxon>
        <taxon>Oxynema</taxon>
        <taxon>Oxynema aestuarii</taxon>
    </lineage>
</organism>
<proteinExistence type="predicted"/>
<dbReference type="GO" id="GO:0004672">
    <property type="term" value="F:protein kinase activity"/>
    <property type="evidence" value="ECO:0007669"/>
    <property type="project" value="InterPro"/>
</dbReference>
<evidence type="ECO:0000313" key="3">
    <source>
        <dbReference type="EMBL" id="QIZ73809.1"/>
    </source>
</evidence>
<evidence type="ECO:0000259" key="2">
    <source>
        <dbReference type="PROSITE" id="PS50011"/>
    </source>
</evidence>
<dbReference type="InterPro" id="IPR027417">
    <property type="entry name" value="P-loop_NTPase"/>
</dbReference>
<feature type="coiled-coil region" evidence="1">
    <location>
        <begin position="1479"/>
        <end position="1513"/>
    </location>
</feature>